<dbReference type="SMART" id="SM00493">
    <property type="entry name" value="TOPRIM"/>
    <property type="match status" value="1"/>
</dbReference>
<dbReference type="HAMAP" id="MF_01469">
    <property type="entry name" value="RNase_M5"/>
    <property type="match status" value="1"/>
</dbReference>
<dbReference type="GO" id="GO:0006364">
    <property type="term" value="P:rRNA processing"/>
    <property type="evidence" value="ECO:0007669"/>
    <property type="project" value="UniProtKB-UniRule"/>
</dbReference>
<proteinExistence type="inferred from homology"/>
<comment type="caution">
    <text evidence="14">The sequence shown here is derived from an EMBL/GenBank/DDBJ whole genome shotgun (WGS) entry which is preliminary data.</text>
</comment>
<keyword evidence="4 11" id="KW-0540">Nuclease</keyword>
<protein>
    <recommendedName>
        <fullName evidence="11 12">Ribonuclease M5</fullName>
        <ecNumber evidence="11 12">3.1.26.8</ecNumber>
    </recommendedName>
    <alternativeName>
        <fullName evidence="11">RNase M5</fullName>
    </alternativeName>
    <alternativeName>
        <fullName evidence="11">Ribosomal RNA terminal maturase M5</fullName>
    </alternativeName>
</protein>
<dbReference type="Gene3D" id="3.40.1360.10">
    <property type="match status" value="1"/>
</dbReference>
<comment type="function">
    <text evidence="11">Required for correct processing of both the 5' and 3' ends of 5S rRNA precursor. Cleaves both sides of a double-stranded region yielding mature 5S rRNA in one step.</text>
</comment>
<evidence type="ECO:0000256" key="11">
    <source>
        <dbReference type="HAMAP-Rule" id="MF_01469"/>
    </source>
</evidence>
<name>A0A0R2HJI1_9FIRM</name>
<dbReference type="Pfam" id="PF01751">
    <property type="entry name" value="Toprim"/>
    <property type="match status" value="1"/>
</dbReference>
<organism evidence="14 15">
    <name type="scientific">Kandleria vitulina DSM 20405</name>
    <dbReference type="NCBI Taxonomy" id="1410657"/>
    <lineage>
        <taxon>Bacteria</taxon>
        <taxon>Bacillati</taxon>
        <taxon>Bacillota</taxon>
        <taxon>Erysipelotrichia</taxon>
        <taxon>Erysipelotrichales</taxon>
        <taxon>Coprobacillaceae</taxon>
        <taxon>Kandleria</taxon>
    </lineage>
</organism>
<dbReference type="Proteomes" id="UP000051841">
    <property type="component" value="Unassembled WGS sequence"/>
</dbReference>
<dbReference type="EMBL" id="JQBL01000008">
    <property type="protein sequence ID" value="KRN50501.1"/>
    <property type="molecule type" value="Genomic_DNA"/>
</dbReference>
<keyword evidence="2 11" id="KW-0690">Ribosome biogenesis</keyword>
<reference evidence="14 15" key="1">
    <citation type="journal article" date="2015" name="Genome Announc.">
        <title>Expanding the biotechnology potential of lactobacilli through comparative genomics of 213 strains and associated genera.</title>
        <authorList>
            <person name="Sun Z."/>
            <person name="Harris H.M."/>
            <person name="McCann A."/>
            <person name="Guo C."/>
            <person name="Argimon S."/>
            <person name="Zhang W."/>
            <person name="Yang X."/>
            <person name="Jeffery I.B."/>
            <person name="Cooney J.C."/>
            <person name="Kagawa T.F."/>
            <person name="Liu W."/>
            <person name="Song Y."/>
            <person name="Salvetti E."/>
            <person name="Wrobel A."/>
            <person name="Rasinkangas P."/>
            <person name="Parkhill J."/>
            <person name="Rea M.C."/>
            <person name="O'Sullivan O."/>
            <person name="Ritari J."/>
            <person name="Douillard F.P."/>
            <person name="Paul Ross R."/>
            <person name="Yang R."/>
            <person name="Briner A.E."/>
            <person name="Felis G.E."/>
            <person name="de Vos W.M."/>
            <person name="Barrangou R."/>
            <person name="Klaenhammer T.R."/>
            <person name="Caufield P.W."/>
            <person name="Cui Y."/>
            <person name="Zhang H."/>
            <person name="O'Toole P.W."/>
        </authorList>
    </citation>
    <scope>NUCLEOTIDE SEQUENCE [LARGE SCALE GENOMIC DNA]</scope>
    <source>
        <strain evidence="14 15">DSM 20405</strain>
    </source>
</reference>
<comment type="similarity">
    <text evidence="11">Belongs to the ribonuclease M5 family.</text>
</comment>
<dbReference type="GO" id="GO:0005737">
    <property type="term" value="C:cytoplasm"/>
    <property type="evidence" value="ECO:0007669"/>
    <property type="project" value="UniProtKB-SubCell"/>
</dbReference>
<dbReference type="PROSITE" id="PS50880">
    <property type="entry name" value="TOPRIM"/>
    <property type="match status" value="1"/>
</dbReference>
<evidence type="ECO:0000256" key="4">
    <source>
        <dbReference type="ARBA" id="ARBA00022722"/>
    </source>
</evidence>
<dbReference type="GO" id="GO:0046872">
    <property type="term" value="F:metal ion binding"/>
    <property type="evidence" value="ECO:0007669"/>
    <property type="project" value="UniProtKB-KW"/>
</dbReference>
<dbReference type="CDD" id="cd01027">
    <property type="entry name" value="TOPRIM_RNase_M5_like"/>
    <property type="match status" value="1"/>
</dbReference>
<evidence type="ECO:0000256" key="1">
    <source>
        <dbReference type="ARBA" id="ARBA00022490"/>
    </source>
</evidence>
<dbReference type="GO" id="GO:0043822">
    <property type="term" value="F:ribonuclease M5 activity"/>
    <property type="evidence" value="ECO:0007669"/>
    <property type="project" value="UniProtKB-UniRule"/>
</dbReference>
<keyword evidence="9" id="KW-0460">Magnesium</keyword>
<evidence type="ECO:0000256" key="9">
    <source>
        <dbReference type="ARBA" id="ARBA00022842"/>
    </source>
</evidence>
<dbReference type="GO" id="GO:0019843">
    <property type="term" value="F:rRNA binding"/>
    <property type="evidence" value="ECO:0007669"/>
    <property type="project" value="UniProtKB-KW"/>
</dbReference>
<dbReference type="RefSeq" id="WP_029071599.1">
    <property type="nucleotide sequence ID" value="NZ_JNKN01000008.1"/>
</dbReference>
<dbReference type="AlphaFoldDB" id="A0A0R2HJI1"/>
<dbReference type="InterPro" id="IPR004466">
    <property type="entry name" value="RNase_M5"/>
</dbReference>
<keyword evidence="3 11" id="KW-0698">rRNA processing</keyword>
<comment type="catalytic activity">
    <reaction evidence="11">
        <text>Endonucleolytic cleavage of RNA, removing 21 and 42 nucleotides, respectively, from the 5'- and 3'-termini of a 5S-rRNA precursor.</text>
        <dbReference type="EC" id="3.1.26.8"/>
    </reaction>
</comment>
<dbReference type="SUPFAM" id="SSF110455">
    <property type="entry name" value="Toprim domain"/>
    <property type="match status" value="1"/>
</dbReference>
<accession>A0A0R2HJI1</accession>
<comment type="subcellular location">
    <subcellularLocation>
        <location evidence="11">Cytoplasm</location>
    </subcellularLocation>
</comment>
<dbReference type="InterPro" id="IPR006171">
    <property type="entry name" value="TOPRIM_dom"/>
</dbReference>
<evidence type="ECO:0000259" key="13">
    <source>
        <dbReference type="PROSITE" id="PS50880"/>
    </source>
</evidence>
<evidence type="ECO:0000313" key="14">
    <source>
        <dbReference type="EMBL" id="KRN50501.1"/>
    </source>
</evidence>
<dbReference type="EC" id="3.1.26.8" evidence="11 12"/>
<evidence type="ECO:0000256" key="7">
    <source>
        <dbReference type="ARBA" id="ARBA00022759"/>
    </source>
</evidence>
<dbReference type="InterPro" id="IPR034141">
    <property type="entry name" value="TOPRIM_RNase_M5-like"/>
</dbReference>
<dbReference type="Pfam" id="PF13331">
    <property type="entry name" value="DUF4093"/>
    <property type="match status" value="1"/>
</dbReference>
<evidence type="ECO:0000256" key="12">
    <source>
        <dbReference type="NCBIfam" id="TIGR00334"/>
    </source>
</evidence>
<evidence type="ECO:0000313" key="15">
    <source>
        <dbReference type="Proteomes" id="UP000051841"/>
    </source>
</evidence>
<keyword evidence="7 11" id="KW-0255">Endonuclease</keyword>
<dbReference type="PANTHER" id="PTHR39156:SF1">
    <property type="entry name" value="RIBONUCLEASE M5"/>
    <property type="match status" value="1"/>
</dbReference>
<evidence type="ECO:0000256" key="2">
    <source>
        <dbReference type="ARBA" id="ARBA00022517"/>
    </source>
</evidence>
<sequence>MKRIKEVIVVEGKTDTQVLKSLFDVDTIETHGSAIDDHVISLIKEAAKTRGVIILTDPDYPGMRIRDKVVKAVPVAKHAFVAKKDAIGRRKVGIAEARKGAIVEAIENAVSFEDATDSITWDEFIDLDIIGNKKRRLAVYDAFHLGYGNVKTLFKRLNMVGITKDEIIRKLEENQ</sequence>
<keyword evidence="1 11" id="KW-0963">Cytoplasm</keyword>
<keyword evidence="10 11" id="KW-0694">RNA-binding</keyword>
<evidence type="ECO:0000256" key="6">
    <source>
        <dbReference type="ARBA" id="ARBA00022730"/>
    </source>
</evidence>
<dbReference type="NCBIfam" id="TIGR00334">
    <property type="entry name" value="5S_RNA_mat_M5"/>
    <property type="match status" value="1"/>
</dbReference>
<gene>
    <name evidence="11" type="primary">rnmV</name>
    <name evidence="14" type="ORF">IV49_GL001995</name>
</gene>
<keyword evidence="8 11" id="KW-0378">Hydrolase</keyword>
<evidence type="ECO:0000256" key="10">
    <source>
        <dbReference type="ARBA" id="ARBA00022884"/>
    </source>
</evidence>
<keyword evidence="6 11" id="KW-0699">rRNA-binding</keyword>
<dbReference type="PATRIC" id="fig|1410657.5.peg.2059"/>
<keyword evidence="5" id="KW-0479">Metal-binding</keyword>
<dbReference type="InterPro" id="IPR025156">
    <property type="entry name" value="RNase_M5_C"/>
</dbReference>
<dbReference type="PANTHER" id="PTHR39156">
    <property type="entry name" value="RIBONUCLEASE M5"/>
    <property type="match status" value="1"/>
</dbReference>
<keyword evidence="15" id="KW-1185">Reference proteome</keyword>
<evidence type="ECO:0000256" key="8">
    <source>
        <dbReference type="ARBA" id="ARBA00022801"/>
    </source>
</evidence>
<evidence type="ECO:0000256" key="3">
    <source>
        <dbReference type="ARBA" id="ARBA00022552"/>
    </source>
</evidence>
<feature type="domain" description="Toprim" evidence="13">
    <location>
        <begin position="5"/>
        <end position="97"/>
    </location>
</feature>
<evidence type="ECO:0000256" key="5">
    <source>
        <dbReference type="ARBA" id="ARBA00022723"/>
    </source>
</evidence>